<feature type="chain" id="PRO_5014662918" evidence="1">
    <location>
        <begin position="22"/>
        <end position="156"/>
    </location>
</feature>
<evidence type="ECO:0000313" key="2">
    <source>
        <dbReference type="EMBL" id="CEI61971.1"/>
    </source>
</evidence>
<dbReference type="EMBL" id="LN649230">
    <property type="protein sequence ID" value="CEI61971.1"/>
    <property type="molecule type" value="Genomic_DNA"/>
</dbReference>
<reference evidence="3" key="1">
    <citation type="submission" date="2014-10" db="EMBL/GenBank/DDBJ databases">
        <authorList>
            <person name="King R."/>
        </authorList>
    </citation>
    <scope>NUCLEOTIDE SEQUENCE [LARGE SCALE GENOMIC DNA]</scope>
    <source>
        <strain evidence="3">A3/5</strain>
    </source>
</reference>
<name>A0A2L2T9L9_9HYPO</name>
<organism evidence="2 3">
    <name type="scientific">Fusarium venenatum</name>
    <dbReference type="NCBI Taxonomy" id="56646"/>
    <lineage>
        <taxon>Eukaryota</taxon>
        <taxon>Fungi</taxon>
        <taxon>Dikarya</taxon>
        <taxon>Ascomycota</taxon>
        <taxon>Pezizomycotina</taxon>
        <taxon>Sordariomycetes</taxon>
        <taxon>Hypocreomycetidae</taxon>
        <taxon>Hypocreales</taxon>
        <taxon>Nectriaceae</taxon>
        <taxon>Fusarium</taxon>
    </lineage>
</organism>
<accession>A0A2L2T9L9</accession>
<protein>
    <submittedName>
        <fullName evidence="2">Uncharacterized protein</fullName>
    </submittedName>
</protein>
<sequence length="156" mass="17426">MASAANTILLLLLCCRPSANSTSYYSVILSRVVKWCHETESQSLGEIRPKEHSHGISTLIKPSYITINLPIHTHDSTNNLGLDRVEVYRGSTIRSKSSLTVGRSCTDFIPEEASFFKTPGGTSSWEVRDMLQLYLPEAEYVISVLNVSNYRLSVRT</sequence>
<keyword evidence="3" id="KW-1185">Reference proteome</keyword>
<evidence type="ECO:0000313" key="3">
    <source>
        <dbReference type="Proteomes" id="UP000245910"/>
    </source>
</evidence>
<keyword evidence="1" id="KW-0732">Signal</keyword>
<dbReference type="Proteomes" id="UP000245910">
    <property type="component" value="Chromosome II"/>
</dbReference>
<proteinExistence type="predicted"/>
<evidence type="ECO:0000256" key="1">
    <source>
        <dbReference type="SAM" id="SignalP"/>
    </source>
</evidence>
<feature type="signal peptide" evidence="1">
    <location>
        <begin position="1"/>
        <end position="21"/>
    </location>
</feature>
<dbReference type="AlphaFoldDB" id="A0A2L2T9L9"/>